<dbReference type="STRING" id="765952.PUV_24280"/>
<reference key="1">
    <citation type="journal article" date="2011" name="Mol. Biol. Evol.">
        <title>Unity in variety -- the pan-genome of the Chlamydiae.</title>
        <authorList>
            <person name="Collingro A."/>
            <person name="Tischler P."/>
            <person name="Weinmaier T."/>
            <person name="Penz T."/>
            <person name="Heinz E."/>
            <person name="Brunham R.C."/>
            <person name="Read T.D."/>
            <person name="Bavoil P.M."/>
            <person name="Sachse K."/>
            <person name="Kahane S."/>
            <person name="Friedman M.G."/>
            <person name="Rattei T."/>
            <person name="Myers G.S.A."/>
            <person name="Horn M."/>
        </authorList>
    </citation>
    <scope>NUCLEOTIDE SEQUENCE</scope>
    <source>
        <strain>UV7</strain>
    </source>
</reference>
<sequence length="95" mass="10722">MIFISISAFSYASNDNCSIAKIDGNKIYLKPGLVQIAKNGIFINFEEQLIPINHLEMDEEGVYFDAVKMSSENCWRCGFPLICGFCFNLLFPGKQ</sequence>
<reference evidence="1 2" key="2">
    <citation type="journal article" date="2011" name="Mol. Biol. Evol.">
        <title>Unity in variety--the pan-genome of the Chlamydiae.</title>
        <authorList>
            <person name="Collingro A."/>
            <person name="Tischler P."/>
            <person name="Weinmaier T."/>
            <person name="Penz T."/>
            <person name="Heinz E."/>
            <person name="Brunham R.C."/>
            <person name="Read T.D."/>
            <person name="Bavoil P.M."/>
            <person name="Sachse K."/>
            <person name="Kahane S."/>
            <person name="Friedman M.G."/>
            <person name="Rattei T."/>
            <person name="Myers G.S."/>
            <person name="Horn M."/>
        </authorList>
    </citation>
    <scope>NUCLEOTIDE SEQUENCE [LARGE SCALE GENOMIC DNA]</scope>
    <source>
        <strain evidence="2">UV7</strain>
    </source>
</reference>
<proteinExistence type="predicted"/>
<keyword evidence="2" id="KW-1185">Reference proteome</keyword>
<protein>
    <submittedName>
        <fullName evidence="1">Uncharacterized protein</fullName>
    </submittedName>
</protein>
<dbReference type="RefSeq" id="WP_006341443.1">
    <property type="nucleotide sequence ID" value="NC_015702.1"/>
</dbReference>
<dbReference type="KEGG" id="puv:PUV_24280"/>
<evidence type="ECO:0000313" key="2">
    <source>
        <dbReference type="Proteomes" id="UP000000495"/>
    </source>
</evidence>
<gene>
    <name evidence="1" type="ordered locus">PUV_24280</name>
</gene>
<dbReference type="HOGENOM" id="CLU_2370254_0_0_0"/>
<organism evidence="1 2">
    <name type="scientific">Parachlamydia acanthamoebae (strain UV7)</name>
    <dbReference type="NCBI Taxonomy" id="765952"/>
    <lineage>
        <taxon>Bacteria</taxon>
        <taxon>Pseudomonadati</taxon>
        <taxon>Chlamydiota</taxon>
        <taxon>Chlamydiia</taxon>
        <taxon>Parachlamydiales</taxon>
        <taxon>Parachlamydiaceae</taxon>
        <taxon>Parachlamydia</taxon>
    </lineage>
</organism>
<dbReference type="AlphaFoldDB" id="F8L251"/>
<dbReference type="EMBL" id="FR872580">
    <property type="protein sequence ID" value="CCB87378.1"/>
    <property type="molecule type" value="Genomic_DNA"/>
</dbReference>
<name>F8L251_PARAV</name>
<dbReference type="OrthoDB" id="9964598at2"/>
<accession>F8L251</accession>
<dbReference type="Proteomes" id="UP000000495">
    <property type="component" value="Chromosome"/>
</dbReference>
<evidence type="ECO:0000313" key="1">
    <source>
        <dbReference type="EMBL" id="CCB87378.1"/>
    </source>
</evidence>